<dbReference type="InterPro" id="IPR036259">
    <property type="entry name" value="MFS_trans_sf"/>
</dbReference>
<dbReference type="KEGG" id="pbal:CPBP_00437"/>
<feature type="transmembrane region" description="Helical" evidence="5">
    <location>
        <begin position="279"/>
        <end position="301"/>
    </location>
</feature>
<evidence type="ECO:0000256" key="4">
    <source>
        <dbReference type="ARBA" id="ARBA00023136"/>
    </source>
</evidence>
<dbReference type="GO" id="GO:0016020">
    <property type="term" value="C:membrane"/>
    <property type="evidence" value="ECO:0007669"/>
    <property type="project" value="UniProtKB-SubCell"/>
</dbReference>
<feature type="transmembrane region" description="Helical" evidence="5">
    <location>
        <begin position="339"/>
        <end position="360"/>
    </location>
</feature>
<sequence>MKIQSLHPLTIILLIATMPLAAASLDMFLPALPAMVKEFCTTETTIHVSLSLNIIASAIFGFSSGILSDHFGRKRLFISAMFGFTIATYLCSLATNVTFFTMARTLQGAASGVIFVMVTTILSDVYTGVKKAQVLGIATFLFPVALGIAPFVGEKVYRHFGWSAVFICLAIVLLGVSTVLFFTLPETKKKETSALSFTKIFADAKTILIKPAFFVNALIPSVFMGAFMAFIAYSPFIYINYFGLDPESYVYYFITPLLFQFIAGIAYQWIVKLLGVNKTLWCGIISAFGALSVMFGIFSNILPSNPMTTMIVMLFYNSAIPFILPTVMAKTFETFPTKAGTVSSLASVIRNVAMAVYIYTAGCVFNHTPLPILYVLSAGIILFIMLSIISLKISNRTPISQANT</sequence>
<feature type="domain" description="Major facilitator superfamily (MFS) profile" evidence="6">
    <location>
        <begin position="10"/>
        <end position="395"/>
    </location>
</feature>
<dbReference type="InterPro" id="IPR005829">
    <property type="entry name" value="Sugar_transporter_CS"/>
</dbReference>
<keyword evidence="4 5" id="KW-0472">Membrane</keyword>
<dbReference type="PANTHER" id="PTHR42718:SF35">
    <property type="entry name" value="BLL0718 PROTEIN"/>
    <property type="match status" value="1"/>
</dbReference>
<evidence type="ECO:0000256" key="3">
    <source>
        <dbReference type="ARBA" id="ARBA00022989"/>
    </source>
</evidence>
<feature type="transmembrane region" description="Helical" evidence="5">
    <location>
        <begin position="76"/>
        <end position="100"/>
    </location>
</feature>
<evidence type="ECO:0000259" key="6">
    <source>
        <dbReference type="PROSITE" id="PS50850"/>
    </source>
</evidence>
<feature type="transmembrane region" description="Helical" evidence="5">
    <location>
        <begin position="372"/>
        <end position="391"/>
    </location>
</feature>
<dbReference type="PROSITE" id="PS50850">
    <property type="entry name" value="MFS"/>
    <property type="match status" value="1"/>
</dbReference>
<dbReference type="SUPFAM" id="SSF103473">
    <property type="entry name" value="MFS general substrate transporter"/>
    <property type="match status" value="1"/>
</dbReference>
<comment type="subcellular location">
    <subcellularLocation>
        <location evidence="1">Membrane</location>
        <topology evidence="1">Multi-pass membrane protein</topology>
    </subcellularLocation>
</comment>
<feature type="transmembrane region" description="Helical" evidence="5">
    <location>
        <begin position="106"/>
        <end position="127"/>
    </location>
</feature>
<proteinExistence type="predicted"/>
<dbReference type="Gene3D" id="1.20.1720.10">
    <property type="entry name" value="Multidrug resistance protein D"/>
    <property type="match status" value="1"/>
</dbReference>
<evidence type="ECO:0000313" key="8">
    <source>
        <dbReference type="Proteomes" id="UP000594001"/>
    </source>
</evidence>
<dbReference type="PROSITE" id="PS00216">
    <property type="entry name" value="SUGAR_TRANSPORT_1"/>
    <property type="match status" value="1"/>
</dbReference>
<dbReference type="Pfam" id="PF07690">
    <property type="entry name" value="MFS_1"/>
    <property type="match status" value="1"/>
</dbReference>
<keyword evidence="3 5" id="KW-1133">Transmembrane helix</keyword>
<dbReference type="EMBL" id="CP054719">
    <property type="protein sequence ID" value="QOL19672.1"/>
    <property type="molecule type" value="Genomic_DNA"/>
</dbReference>
<protein>
    <submittedName>
        <fullName evidence="7">Multidrug resistance protein MdtL</fullName>
    </submittedName>
</protein>
<dbReference type="RefSeq" id="WP_350332417.1">
    <property type="nucleotide sequence ID" value="NZ_CP054719.1"/>
</dbReference>
<dbReference type="InterPro" id="IPR020846">
    <property type="entry name" value="MFS_dom"/>
</dbReference>
<evidence type="ECO:0000256" key="5">
    <source>
        <dbReference type="SAM" id="Phobius"/>
    </source>
</evidence>
<organism evidence="7 8">
    <name type="scientific">Candidatus Bodocaedibacter vickermanii</name>
    <dbReference type="NCBI Taxonomy" id="2741701"/>
    <lineage>
        <taxon>Bacteria</taxon>
        <taxon>Pseudomonadati</taxon>
        <taxon>Pseudomonadota</taxon>
        <taxon>Alphaproteobacteria</taxon>
        <taxon>Holosporales</taxon>
        <taxon>Candidatus Paracaedibacteraceae</taxon>
        <taxon>Candidatus Bodocaedibacter</taxon>
    </lineage>
</organism>
<keyword evidence="2 5" id="KW-0812">Transmembrane</keyword>
<feature type="transmembrane region" description="Helical" evidence="5">
    <location>
        <begin position="46"/>
        <end position="67"/>
    </location>
</feature>
<keyword evidence="8" id="KW-1185">Reference proteome</keyword>
<dbReference type="PANTHER" id="PTHR42718">
    <property type="entry name" value="MAJOR FACILITATOR SUPERFAMILY MULTIDRUG TRANSPORTER MFSC"/>
    <property type="match status" value="1"/>
</dbReference>
<feature type="transmembrane region" description="Helical" evidence="5">
    <location>
        <begin position="213"/>
        <end position="237"/>
    </location>
</feature>
<feature type="transmembrane region" description="Helical" evidence="5">
    <location>
        <begin position="249"/>
        <end position="267"/>
    </location>
</feature>
<name>A0A7L9RSZ0_9PROT</name>
<dbReference type="AlphaFoldDB" id="A0A7L9RSZ0"/>
<dbReference type="InterPro" id="IPR011701">
    <property type="entry name" value="MFS"/>
</dbReference>
<dbReference type="GO" id="GO:0022857">
    <property type="term" value="F:transmembrane transporter activity"/>
    <property type="evidence" value="ECO:0007669"/>
    <property type="project" value="InterPro"/>
</dbReference>
<feature type="transmembrane region" description="Helical" evidence="5">
    <location>
        <begin position="159"/>
        <end position="184"/>
    </location>
</feature>
<feature type="transmembrane region" description="Helical" evidence="5">
    <location>
        <begin position="307"/>
        <end position="327"/>
    </location>
</feature>
<reference evidence="7 8" key="1">
    <citation type="submission" date="2020-06" db="EMBL/GenBank/DDBJ databases">
        <title>The endosymbiont of the kinetoplastid Bodo saltans is a Paracaedibacter-like alpha-proteobacterium possessing a putative toxin-antitoxin system.</title>
        <authorList>
            <person name="Midha S."/>
            <person name="Rigden D.J."/>
            <person name="Siozios S."/>
            <person name="Hurst G.D.D."/>
            <person name="Jackson A.P."/>
        </authorList>
    </citation>
    <scope>NUCLEOTIDE SEQUENCE [LARGE SCALE GENOMIC DNA]</scope>
    <source>
        <strain evidence="7">Lake Konstanz</strain>
    </source>
</reference>
<gene>
    <name evidence="7" type="primary">mdtL_1</name>
    <name evidence="7" type="ORF">CPBP_00437</name>
</gene>
<dbReference type="Proteomes" id="UP000594001">
    <property type="component" value="Chromosome"/>
</dbReference>
<evidence type="ECO:0000256" key="2">
    <source>
        <dbReference type="ARBA" id="ARBA00022692"/>
    </source>
</evidence>
<feature type="transmembrane region" description="Helical" evidence="5">
    <location>
        <begin position="134"/>
        <end position="153"/>
    </location>
</feature>
<evidence type="ECO:0000313" key="7">
    <source>
        <dbReference type="EMBL" id="QOL19672.1"/>
    </source>
</evidence>
<accession>A0A7L9RSZ0</accession>
<evidence type="ECO:0000256" key="1">
    <source>
        <dbReference type="ARBA" id="ARBA00004141"/>
    </source>
</evidence>